<dbReference type="Proteomes" id="UP000825258">
    <property type="component" value="Chromosome"/>
</dbReference>
<evidence type="ECO:0000313" key="2">
    <source>
        <dbReference type="EMBL" id="BCY29504.1"/>
    </source>
</evidence>
<protein>
    <recommendedName>
        <fullName evidence="1">5'-Nucleotidase C-terminal domain-containing protein</fullName>
    </recommendedName>
</protein>
<feature type="domain" description="5'-Nucleotidase C-terminal" evidence="1">
    <location>
        <begin position="85"/>
        <end position="223"/>
    </location>
</feature>
<organism evidence="2 3">
    <name type="scientific">Flavobacterium okayamense</name>
    <dbReference type="NCBI Taxonomy" id="2830782"/>
    <lineage>
        <taxon>Bacteria</taxon>
        <taxon>Pseudomonadati</taxon>
        <taxon>Bacteroidota</taxon>
        <taxon>Flavobacteriia</taxon>
        <taxon>Flavobacteriales</taxon>
        <taxon>Flavobacteriaceae</taxon>
        <taxon>Flavobacterium</taxon>
    </lineage>
</organism>
<dbReference type="Pfam" id="PF02872">
    <property type="entry name" value="5_nucleotid_C"/>
    <property type="match status" value="1"/>
</dbReference>
<evidence type="ECO:0000259" key="1">
    <source>
        <dbReference type="Pfam" id="PF02872"/>
    </source>
</evidence>
<proteinExistence type="predicted"/>
<dbReference type="RefSeq" id="WP_221258578.1">
    <property type="nucleotide sequence ID" value="NZ_AP024749.1"/>
</dbReference>
<sequence>MVKIKKNKTIISYFVFLLTFFILIACQSQKDIVYEVNAKQININEKAETVNAIDSFITPYRYHINEDLNHVLAYNPIDQDKSKGEWETNIGNLFARATFELSNPIFQKRENKKIDGCILNHGGIRSVIPKGNVTTRTAYEIMPFENSIIVVVLKGSEILNLANFILKEKKPHPLYGITIFTNEDFSVVKKVEIQNKVVEKDNIYYIATSDYLANGGDNMTFLKNSTQKYDLDYKLRSLFIDYFTKVDTLPNITTKHVITE</sequence>
<dbReference type="InterPro" id="IPR036907">
    <property type="entry name" value="5'-Nucleotdase_C_sf"/>
</dbReference>
<dbReference type="PROSITE" id="PS51257">
    <property type="entry name" value="PROKAR_LIPOPROTEIN"/>
    <property type="match status" value="1"/>
</dbReference>
<dbReference type="PANTHER" id="PTHR11575">
    <property type="entry name" value="5'-NUCLEOTIDASE-RELATED"/>
    <property type="match status" value="1"/>
</dbReference>
<dbReference type="PRINTS" id="PR01607">
    <property type="entry name" value="APYRASEFAMLY"/>
</dbReference>
<accession>A0ABN6HYQ2</accession>
<evidence type="ECO:0000313" key="3">
    <source>
        <dbReference type="Proteomes" id="UP000825258"/>
    </source>
</evidence>
<gene>
    <name evidence="2" type="ORF">KK2020170_23720</name>
</gene>
<name>A0ABN6HYQ2_9FLAO</name>
<dbReference type="Gene3D" id="3.90.780.10">
    <property type="entry name" value="5'-Nucleotidase, C-terminal domain"/>
    <property type="match status" value="1"/>
</dbReference>
<dbReference type="SUPFAM" id="SSF55816">
    <property type="entry name" value="5'-nucleotidase (syn. UDP-sugar hydrolase), C-terminal domain"/>
    <property type="match status" value="1"/>
</dbReference>
<reference evidence="2 3" key="1">
    <citation type="submission" date="2021-06" db="EMBL/GenBank/DDBJ databases">
        <title>Whole genome sequences of Flavobacterium sp. KK2020170 and assembly.</title>
        <authorList>
            <person name="Kitahara K."/>
            <person name="Miyoshi S."/>
            <person name="Uesaka K."/>
        </authorList>
    </citation>
    <scope>NUCLEOTIDE SEQUENCE [LARGE SCALE GENOMIC DNA]</scope>
    <source>
        <strain evidence="2 3">KK2020170</strain>
    </source>
</reference>
<dbReference type="PANTHER" id="PTHR11575:SF24">
    <property type="entry name" value="5'-NUCLEOTIDASE"/>
    <property type="match status" value="1"/>
</dbReference>
<keyword evidence="3" id="KW-1185">Reference proteome</keyword>
<dbReference type="EMBL" id="AP024749">
    <property type="protein sequence ID" value="BCY29504.1"/>
    <property type="molecule type" value="Genomic_DNA"/>
</dbReference>
<dbReference type="InterPro" id="IPR008334">
    <property type="entry name" value="5'-Nucleotdase_C"/>
</dbReference>
<dbReference type="InterPro" id="IPR006179">
    <property type="entry name" value="5_nucleotidase/apyrase"/>
</dbReference>